<dbReference type="Proteomes" id="UP000479293">
    <property type="component" value="Unassembled WGS sequence"/>
</dbReference>
<evidence type="ECO:0000256" key="1">
    <source>
        <dbReference type="SAM" id="MobiDB-lite"/>
    </source>
</evidence>
<evidence type="ECO:0000313" key="2">
    <source>
        <dbReference type="EMBL" id="MPR35773.1"/>
    </source>
</evidence>
<dbReference type="RefSeq" id="WP_152763112.1">
    <property type="nucleotide sequence ID" value="NZ_WHLY01000002.1"/>
</dbReference>
<evidence type="ECO:0008006" key="4">
    <source>
        <dbReference type="Google" id="ProtNLM"/>
    </source>
</evidence>
<organism evidence="2 3">
    <name type="scientific">Salmonirosea aquatica</name>
    <dbReference type="NCBI Taxonomy" id="2654236"/>
    <lineage>
        <taxon>Bacteria</taxon>
        <taxon>Pseudomonadati</taxon>
        <taxon>Bacteroidota</taxon>
        <taxon>Cytophagia</taxon>
        <taxon>Cytophagales</taxon>
        <taxon>Spirosomataceae</taxon>
        <taxon>Salmonirosea</taxon>
    </lineage>
</organism>
<gene>
    <name evidence="2" type="ORF">GBK04_21070</name>
</gene>
<proteinExistence type="predicted"/>
<feature type="compositionally biased region" description="Basic and acidic residues" evidence="1">
    <location>
        <begin position="136"/>
        <end position="147"/>
    </location>
</feature>
<comment type="caution">
    <text evidence="2">The sequence shown here is derived from an EMBL/GenBank/DDBJ whole genome shotgun (WGS) entry which is preliminary data.</text>
</comment>
<dbReference type="AlphaFoldDB" id="A0A7C9FZ83"/>
<reference evidence="2 3" key="1">
    <citation type="submission" date="2019-10" db="EMBL/GenBank/DDBJ databases">
        <title>Draft Genome Sequence of Cytophagaceae sp. SJW1-29.</title>
        <authorList>
            <person name="Choi A."/>
        </authorList>
    </citation>
    <scope>NUCLEOTIDE SEQUENCE [LARGE SCALE GENOMIC DNA]</scope>
    <source>
        <strain evidence="2 3">SJW1-29</strain>
    </source>
</reference>
<accession>A0A7C9FZ83</accession>
<dbReference type="Gene3D" id="2.40.128.490">
    <property type="entry name" value="Uncharacterised protein PF14869, DUF4488"/>
    <property type="match status" value="1"/>
</dbReference>
<feature type="region of interest" description="Disordered" evidence="1">
    <location>
        <begin position="136"/>
        <end position="156"/>
    </location>
</feature>
<dbReference type="EMBL" id="WHLY01000002">
    <property type="protein sequence ID" value="MPR35773.1"/>
    <property type="molecule type" value="Genomic_DNA"/>
</dbReference>
<evidence type="ECO:0000313" key="3">
    <source>
        <dbReference type="Proteomes" id="UP000479293"/>
    </source>
</evidence>
<dbReference type="PROSITE" id="PS51257">
    <property type="entry name" value="PROKAR_LIPOPROTEIN"/>
    <property type="match status" value="1"/>
</dbReference>
<protein>
    <recommendedName>
        <fullName evidence="4">Lipocalin-like domain-containing protein</fullName>
    </recommendedName>
</protein>
<name>A0A7C9FZ83_9BACT</name>
<keyword evidence="3" id="KW-1185">Reference proteome</keyword>
<sequence>MKILSTFLLILAVLSACQPKTDSQIQSASLEPTDPIEGSWELVENVVDGKKVEPIRRQQFKMFHDGFFSFFMYEPDGSFHGAGAGTYTLDGNTYKETFTYEADTTWVGWADEQSWELRGDTLLFAGFKKVYDSGGKEHPGEWGGDKFRQKHVRARR</sequence>